<organism evidence="2 3">
    <name type="scientific">Heterostelium pallidum (strain ATCC 26659 / Pp 5 / PN500)</name>
    <name type="common">Cellular slime mold</name>
    <name type="synonym">Polysphondylium pallidum</name>
    <dbReference type="NCBI Taxonomy" id="670386"/>
    <lineage>
        <taxon>Eukaryota</taxon>
        <taxon>Amoebozoa</taxon>
        <taxon>Evosea</taxon>
        <taxon>Eumycetozoa</taxon>
        <taxon>Dictyostelia</taxon>
        <taxon>Acytosteliales</taxon>
        <taxon>Acytosteliaceae</taxon>
        <taxon>Heterostelium</taxon>
    </lineage>
</organism>
<comment type="caution">
    <text evidence="2">The sequence shown here is derived from an EMBL/GenBank/DDBJ whole genome shotgun (WGS) entry which is preliminary data.</text>
</comment>
<dbReference type="Proteomes" id="UP000001396">
    <property type="component" value="Unassembled WGS sequence"/>
</dbReference>
<reference evidence="2 3" key="1">
    <citation type="journal article" date="2011" name="Genome Res.">
        <title>Phylogeny-wide analysis of social amoeba genomes highlights ancient origins for complex intercellular communication.</title>
        <authorList>
            <person name="Heidel A.J."/>
            <person name="Lawal H.M."/>
            <person name="Felder M."/>
            <person name="Schilde C."/>
            <person name="Helps N.R."/>
            <person name="Tunggal B."/>
            <person name="Rivero F."/>
            <person name="John U."/>
            <person name="Schleicher M."/>
            <person name="Eichinger L."/>
            <person name="Platzer M."/>
            <person name="Noegel A.A."/>
            <person name="Schaap P."/>
            <person name="Gloeckner G."/>
        </authorList>
    </citation>
    <scope>NUCLEOTIDE SEQUENCE [LARGE SCALE GENOMIC DNA]</scope>
    <source>
        <strain evidence="3">ATCC 26659 / Pp 5 / PN500</strain>
    </source>
</reference>
<gene>
    <name evidence="2" type="ORF">PPL_06720</name>
</gene>
<feature type="signal peptide" evidence="1">
    <location>
        <begin position="1"/>
        <end position="22"/>
    </location>
</feature>
<evidence type="ECO:0000313" key="2">
    <source>
        <dbReference type="EMBL" id="EFA79900.1"/>
    </source>
</evidence>
<evidence type="ECO:0000256" key="1">
    <source>
        <dbReference type="SAM" id="SignalP"/>
    </source>
</evidence>
<name>D3BFI6_HETP5</name>
<dbReference type="EMBL" id="ADBJ01000031">
    <property type="protein sequence ID" value="EFA79900.1"/>
    <property type="molecule type" value="Genomic_DNA"/>
</dbReference>
<keyword evidence="3" id="KW-1185">Reference proteome</keyword>
<keyword evidence="1" id="KW-0732">Signal</keyword>
<evidence type="ECO:0000313" key="3">
    <source>
        <dbReference type="Proteomes" id="UP000001396"/>
    </source>
</evidence>
<dbReference type="OMA" id="YFSHHTP"/>
<protein>
    <submittedName>
        <fullName evidence="2">Uncharacterized protein</fullName>
    </submittedName>
</protein>
<proteinExistence type="predicted"/>
<feature type="chain" id="PRO_5003042224" evidence="1">
    <location>
        <begin position="23"/>
        <end position="317"/>
    </location>
</feature>
<dbReference type="RefSeq" id="XP_020432021.1">
    <property type="nucleotide sequence ID" value="XM_020577573.1"/>
</dbReference>
<dbReference type="GeneID" id="31362202"/>
<accession>D3BFI6</accession>
<sequence>MNQKKIIVVLLVAIISSWYCNAKSQPTPTPSSKYPVPLIPGQRNAVHGWLILPLDQFLPNPNDPAQPVQAYFSHHTPEFPTDSPHDFQIIFLGTLTPLSSGENITYPIDLPYPPASELLQYEFTFTPPPPFSLNDLLSGQIKQLLGVVYNGSFDTPYEREAISVATLDIYELTTATYLNDSQSIQSYTSQRYLSYPRLGMGLPLPSGGQHHFYWAHEIHAVPDFDQVVHVVIDLDSCVCGNNATNGCSNDPTQYIPTVYQAASSWEIQGIPNDVEHRLLPETTPYIQATLVSNGLTCKAEVVEQIHCVLGPMFYEIC</sequence>
<dbReference type="AlphaFoldDB" id="D3BFI6"/>
<dbReference type="InParanoid" id="D3BFI6"/>